<keyword evidence="4 6" id="KW-1133">Transmembrane helix</keyword>
<dbReference type="AlphaFoldDB" id="A0A842HY94"/>
<accession>A0A842HY94</accession>
<dbReference type="Proteomes" id="UP000564378">
    <property type="component" value="Unassembled WGS sequence"/>
</dbReference>
<proteinExistence type="predicted"/>
<dbReference type="GO" id="GO:0016020">
    <property type="term" value="C:membrane"/>
    <property type="evidence" value="ECO:0007669"/>
    <property type="project" value="UniProtKB-SubCell"/>
</dbReference>
<evidence type="ECO:0000256" key="3">
    <source>
        <dbReference type="ARBA" id="ARBA00022692"/>
    </source>
</evidence>
<evidence type="ECO:0000256" key="1">
    <source>
        <dbReference type="ARBA" id="ARBA00004167"/>
    </source>
</evidence>
<sequence>MAPTANRAAKRKMRISATGNSSGLHAMRRAMREAGFTLTELMVVLVIIGLLASTVVLTMPDPRGRLVDEGEAFAARARAAQEAAVAEMRDTALWVSPAGYGFERHDGERWAAMERPPFQDRQWPEGTQVTVAQQDGERTRAIFDATGLTDPLDLTLARDGQQIGVTIGADGTIRVQG</sequence>
<protein>
    <submittedName>
        <fullName evidence="7">Prepilin-type N-terminal cleavage/methylation domain-containing protein</fullName>
    </submittedName>
</protein>
<dbReference type="InterPro" id="IPR012902">
    <property type="entry name" value="N_methyl_site"/>
</dbReference>
<evidence type="ECO:0000313" key="7">
    <source>
        <dbReference type="EMBL" id="MBC2778076.1"/>
    </source>
</evidence>
<dbReference type="GO" id="GO:0015627">
    <property type="term" value="C:type II protein secretion system complex"/>
    <property type="evidence" value="ECO:0007669"/>
    <property type="project" value="InterPro"/>
</dbReference>
<dbReference type="NCBIfam" id="TIGR02532">
    <property type="entry name" value="IV_pilin_GFxxxE"/>
    <property type="match status" value="1"/>
</dbReference>
<evidence type="ECO:0000256" key="2">
    <source>
        <dbReference type="ARBA" id="ARBA00022481"/>
    </source>
</evidence>
<keyword evidence="3 6" id="KW-0812">Transmembrane</keyword>
<evidence type="ECO:0000313" key="8">
    <source>
        <dbReference type="Proteomes" id="UP000564378"/>
    </source>
</evidence>
<evidence type="ECO:0000256" key="6">
    <source>
        <dbReference type="SAM" id="Phobius"/>
    </source>
</evidence>
<comment type="subcellular location">
    <subcellularLocation>
        <location evidence="1">Membrane</location>
        <topology evidence="1">Single-pass membrane protein</topology>
    </subcellularLocation>
</comment>
<dbReference type="PRINTS" id="PR00885">
    <property type="entry name" value="BCTERIALGSPH"/>
</dbReference>
<reference evidence="7 8" key="1">
    <citation type="submission" date="2020-08" db="EMBL/GenBank/DDBJ databases">
        <title>Draft genome sequence of Parasphingopyxis sp. GrpM-11.</title>
        <authorList>
            <person name="Oh J."/>
            <person name="Roh D.-H."/>
        </authorList>
    </citation>
    <scope>NUCLEOTIDE SEQUENCE [LARGE SCALE GENOMIC DNA]</scope>
    <source>
        <strain evidence="7 8">GrpM-11</strain>
    </source>
</reference>
<feature type="transmembrane region" description="Helical" evidence="6">
    <location>
        <begin position="34"/>
        <end position="57"/>
    </location>
</feature>
<dbReference type="Pfam" id="PF07963">
    <property type="entry name" value="N_methyl"/>
    <property type="match status" value="1"/>
</dbReference>
<dbReference type="Gene3D" id="3.55.40.10">
    <property type="entry name" value="minor pseudopilin epsh domain"/>
    <property type="match status" value="1"/>
</dbReference>
<dbReference type="SUPFAM" id="SSF54523">
    <property type="entry name" value="Pili subunits"/>
    <property type="match status" value="1"/>
</dbReference>
<keyword evidence="5 6" id="KW-0472">Membrane</keyword>
<dbReference type="InterPro" id="IPR045584">
    <property type="entry name" value="Pilin-like"/>
</dbReference>
<evidence type="ECO:0000256" key="5">
    <source>
        <dbReference type="ARBA" id="ARBA00023136"/>
    </source>
</evidence>
<keyword evidence="8" id="KW-1185">Reference proteome</keyword>
<organism evidence="7 8">
    <name type="scientific">Parasphingopyxis marina</name>
    <dbReference type="NCBI Taxonomy" id="2761622"/>
    <lineage>
        <taxon>Bacteria</taxon>
        <taxon>Pseudomonadati</taxon>
        <taxon>Pseudomonadota</taxon>
        <taxon>Alphaproteobacteria</taxon>
        <taxon>Sphingomonadales</taxon>
        <taxon>Sphingomonadaceae</taxon>
        <taxon>Parasphingopyxis</taxon>
    </lineage>
</organism>
<dbReference type="InterPro" id="IPR002416">
    <property type="entry name" value="T2SS_protein-GspH"/>
</dbReference>
<keyword evidence="2" id="KW-0488">Methylation</keyword>
<dbReference type="GO" id="GO:0015628">
    <property type="term" value="P:protein secretion by the type II secretion system"/>
    <property type="evidence" value="ECO:0007669"/>
    <property type="project" value="InterPro"/>
</dbReference>
<comment type="caution">
    <text evidence="7">The sequence shown here is derived from an EMBL/GenBank/DDBJ whole genome shotgun (WGS) entry which is preliminary data.</text>
</comment>
<dbReference type="EMBL" id="JACJVJ010000002">
    <property type="protein sequence ID" value="MBC2778076.1"/>
    <property type="molecule type" value="Genomic_DNA"/>
</dbReference>
<name>A0A842HY94_9SPHN</name>
<gene>
    <name evidence="7" type="ORF">H6P80_10660</name>
</gene>
<evidence type="ECO:0000256" key="4">
    <source>
        <dbReference type="ARBA" id="ARBA00022989"/>
    </source>
</evidence>